<reference evidence="2" key="1">
    <citation type="journal article" date="2021" name="Open Biol.">
        <title>Shared evolutionary footprints suggest mitochondrial oxidative damage underlies multiple complex I losses in fungi.</title>
        <authorList>
            <person name="Schikora-Tamarit M.A."/>
            <person name="Marcet-Houben M."/>
            <person name="Nosek J."/>
            <person name="Gabaldon T."/>
        </authorList>
    </citation>
    <scope>NUCLEOTIDE SEQUENCE</scope>
    <source>
        <strain evidence="2">CBS2887</strain>
    </source>
</reference>
<evidence type="ECO:0000256" key="1">
    <source>
        <dbReference type="SAM" id="MobiDB-lite"/>
    </source>
</evidence>
<accession>A0A9P8Q278</accession>
<feature type="compositionally biased region" description="Basic and acidic residues" evidence="1">
    <location>
        <begin position="469"/>
        <end position="498"/>
    </location>
</feature>
<reference evidence="2" key="2">
    <citation type="submission" date="2021-01" db="EMBL/GenBank/DDBJ databases">
        <authorList>
            <person name="Schikora-Tamarit M.A."/>
        </authorList>
    </citation>
    <scope>NUCLEOTIDE SEQUENCE</scope>
    <source>
        <strain evidence="2">CBS2887</strain>
    </source>
</reference>
<organism evidence="2 3">
    <name type="scientific">Wickerhamomyces pijperi</name>
    <name type="common">Yeast</name>
    <name type="synonym">Pichia pijperi</name>
    <dbReference type="NCBI Taxonomy" id="599730"/>
    <lineage>
        <taxon>Eukaryota</taxon>
        <taxon>Fungi</taxon>
        <taxon>Dikarya</taxon>
        <taxon>Ascomycota</taxon>
        <taxon>Saccharomycotina</taxon>
        <taxon>Saccharomycetes</taxon>
        <taxon>Phaffomycetales</taxon>
        <taxon>Wickerhamomycetaceae</taxon>
        <taxon>Wickerhamomyces</taxon>
    </lineage>
</organism>
<comment type="caution">
    <text evidence="2">The sequence shown here is derived from an EMBL/GenBank/DDBJ whole genome shotgun (WGS) entry which is preliminary data.</text>
</comment>
<dbReference type="Proteomes" id="UP000774326">
    <property type="component" value="Unassembled WGS sequence"/>
</dbReference>
<gene>
    <name evidence="2" type="ORF">WICPIJ_006261</name>
</gene>
<evidence type="ECO:0000313" key="2">
    <source>
        <dbReference type="EMBL" id="KAH3682802.1"/>
    </source>
</evidence>
<name>A0A9P8Q278_WICPI</name>
<dbReference type="AlphaFoldDB" id="A0A9P8Q278"/>
<proteinExistence type="predicted"/>
<dbReference type="OrthoDB" id="8044475at2759"/>
<sequence>MNCLDSNLNLNCDQYYYFPAQIRSRRETGNNRPEEELVTPQVSENLSVWSVGFRIHGKHRSSHIDNFPSQDQRTPSHSSERGRSSSEHFLTDFISAITGTRVTVESQVTTTETVHDNNETNHTIDSLGNVLSQQLQHELLNIVVHSSTFFNTVDDTGKVVITQDNIRSILGNIGTSNTHSNTNIGNFQRRRVVDTVTSHSTELLTTVQGFDHTDLSLWRTTGNNQWQNRQGIDLVFGQIIKLLSGHNHRVDNFLRIVDQVSCHSRSHQEFPKFSIVVIEFSGWIVNNVLFVVFKSLGWRFGGEGQVAQSWIEWFVGIDNVVKPKASKESSFLMMTFLLTIILAPTDMVIVKTTTKEEGIMETATQIAYMATSLLTLNFWEPMTMIAKMTATPNKKMANLESFLDKGVPTLSLETGKDSPVNKASSVSKFKQSKILKSAGIVSPTLTLMMSPGTTNVDEDDKPNNTTRDPILDGKTDNHGNDQDQNHGIERLMDDNLSD</sequence>
<protein>
    <submittedName>
        <fullName evidence="2">Uncharacterized protein</fullName>
    </submittedName>
</protein>
<feature type="region of interest" description="Disordered" evidence="1">
    <location>
        <begin position="60"/>
        <end position="86"/>
    </location>
</feature>
<feature type="region of interest" description="Disordered" evidence="1">
    <location>
        <begin position="448"/>
        <end position="498"/>
    </location>
</feature>
<dbReference type="EMBL" id="JAEUBG010003411">
    <property type="protein sequence ID" value="KAH3682802.1"/>
    <property type="molecule type" value="Genomic_DNA"/>
</dbReference>
<keyword evidence="3" id="KW-1185">Reference proteome</keyword>
<evidence type="ECO:0000313" key="3">
    <source>
        <dbReference type="Proteomes" id="UP000774326"/>
    </source>
</evidence>